<organism evidence="2 3">
    <name type="scientific">Streptomyces finlayi</name>
    <dbReference type="NCBI Taxonomy" id="67296"/>
    <lineage>
        <taxon>Bacteria</taxon>
        <taxon>Bacillati</taxon>
        <taxon>Actinomycetota</taxon>
        <taxon>Actinomycetes</taxon>
        <taxon>Kitasatosporales</taxon>
        <taxon>Streptomycetaceae</taxon>
        <taxon>Streptomyces</taxon>
    </lineage>
</organism>
<gene>
    <name evidence="2" type="ORF">GCM10010334_04290</name>
</gene>
<feature type="region of interest" description="Disordered" evidence="1">
    <location>
        <begin position="1"/>
        <end position="48"/>
    </location>
</feature>
<name>A0A918WSR3_9ACTN</name>
<comment type="caution">
    <text evidence="2">The sequence shown here is derived from an EMBL/GenBank/DDBJ whole genome shotgun (WGS) entry which is preliminary data.</text>
</comment>
<dbReference type="Proteomes" id="UP000638353">
    <property type="component" value="Unassembled WGS sequence"/>
</dbReference>
<evidence type="ECO:0000313" key="3">
    <source>
        <dbReference type="Proteomes" id="UP000638353"/>
    </source>
</evidence>
<reference evidence="2" key="1">
    <citation type="journal article" date="2014" name="Int. J. Syst. Evol. Microbiol.">
        <title>Complete genome sequence of Corynebacterium casei LMG S-19264T (=DSM 44701T), isolated from a smear-ripened cheese.</title>
        <authorList>
            <consortium name="US DOE Joint Genome Institute (JGI-PGF)"/>
            <person name="Walter F."/>
            <person name="Albersmeier A."/>
            <person name="Kalinowski J."/>
            <person name="Ruckert C."/>
        </authorList>
    </citation>
    <scope>NUCLEOTIDE SEQUENCE</scope>
    <source>
        <strain evidence="2">JCM 4637</strain>
    </source>
</reference>
<accession>A0A918WSR3</accession>
<protein>
    <submittedName>
        <fullName evidence="2">Uncharacterized protein</fullName>
    </submittedName>
</protein>
<sequence>MPAAKSAKLILRKPGEEGASRVSTGSLATGVTEESEATGESAPTTTGMDAVVLAEGMPET</sequence>
<reference evidence="2" key="2">
    <citation type="submission" date="2020-09" db="EMBL/GenBank/DDBJ databases">
        <authorList>
            <person name="Sun Q."/>
            <person name="Ohkuma M."/>
        </authorList>
    </citation>
    <scope>NUCLEOTIDE SEQUENCE</scope>
    <source>
        <strain evidence="2">JCM 4637</strain>
    </source>
</reference>
<dbReference type="EMBL" id="BMVC01000001">
    <property type="protein sequence ID" value="GHC78686.1"/>
    <property type="molecule type" value="Genomic_DNA"/>
</dbReference>
<evidence type="ECO:0000313" key="2">
    <source>
        <dbReference type="EMBL" id="GHC78686.1"/>
    </source>
</evidence>
<proteinExistence type="predicted"/>
<evidence type="ECO:0000256" key="1">
    <source>
        <dbReference type="SAM" id="MobiDB-lite"/>
    </source>
</evidence>
<dbReference type="AlphaFoldDB" id="A0A918WSR3"/>